<comment type="caution">
    <text evidence="5">The sequence shown here is derived from an EMBL/GenBank/DDBJ whole genome shotgun (WGS) entry which is preliminary data.</text>
</comment>
<evidence type="ECO:0000256" key="1">
    <source>
        <dbReference type="ARBA" id="ARBA00022763"/>
    </source>
</evidence>
<dbReference type="GO" id="GO:0043590">
    <property type="term" value="C:bacterial nucleoid"/>
    <property type="evidence" value="ECO:0007669"/>
    <property type="project" value="TreeGrafter"/>
</dbReference>
<dbReference type="GO" id="GO:0006302">
    <property type="term" value="P:double-strand break repair"/>
    <property type="evidence" value="ECO:0007669"/>
    <property type="project" value="TreeGrafter"/>
</dbReference>
<dbReference type="PANTHER" id="PTHR33991">
    <property type="entry name" value="DNA REPAIR PROTEIN RECO"/>
    <property type="match status" value="1"/>
</dbReference>
<name>A0A842HY99_9SPHN</name>
<dbReference type="PANTHER" id="PTHR33991:SF1">
    <property type="entry name" value="DNA REPAIR PROTEIN RECO"/>
    <property type="match status" value="1"/>
</dbReference>
<gene>
    <name evidence="5" type="ORF">H6P80_07240</name>
</gene>
<evidence type="ECO:0000259" key="4">
    <source>
        <dbReference type="Pfam" id="PF11967"/>
    </source>
</evidence>
<evidence type="ECO:0000313" key="6">
    <source>
        <dbReference type="Proteomes" id="UP000564378"/>
    </source>
</evidence>
<keyword evidence="2" id="KW-0233">DNA recombination</keyword>
<dbReference type="InterPro" id="IPR003717">
    <property type="entry name" value="RecO"/>
</dbReference>
<dbReference type="InterPro" id="IPR012340">
    <property type="entry name" value="NA-bd_OB-fold"/>
</dbReference>
<dbReference type="GO" id="GO:0006310">
    <property type="term" value="P:DNA recombination"/>
    <property type="evidence" value="ECO:0007669"/>
    <property type="project" value="UniProtKB-KW"/>
</dbReference>
<accession>A0A842HY99</accession>
<keyword evidence="6" id="KW-1185">Reference proteome</keyword>
<dbReference type="InterPro" id="IPR022572">
    <property type="entry name" value="DNA_rep/recomb_RecO_N"/>
</dbReference>
<dbReference type="Proteomes" id="UP000564378">
    <property type="component" value="Unassembled WGS sequence"/>
</dbReference>
<evidence type="ECO:0000256" key="2">
    <source>
        <dbReference type="ARBA" id="ARBA00023172"/>
    </source>
</evidence>
<protein>
    <submittedName>
        <fullName evidence="5">Recombination protein O N-terminal domain-containing protein</fullName>
    </submittedName>
</protein>
<keyword evidence="1" id="KW-0227">DNA damage</keyword>
<organism evidence="5 6">
    <name type="scientific">Parasphingopyxis marina</name>
    <dbReference type="NCBI Taxonomy" id="2761622"/>
    <lineage>
        <taxon>Bacteria</taxon>
        <taxon>Pseudomonadati</taxon>
        <taxon>Pseudomonadota</taxon>
        <taxon>Alphaproteobacteria</taxon>
        <taxon>Sphingomonadales</taxon>
        <taxon>Sphingomonadaceae</taxon>
        <taxon>Parasphingopyxis</taxon>
    </lineage>
</organism>
<dbReference type="RefSeq" id="WP_185800623.1">
    <property type="nucleotide sequence ID" value="NZ_JACJVJ010000001.1"/>
</dbReference>
<dbReference type="AlphaFoldDB" id="A0A842HY99"/>
<evidence type="ECO:0000313" key="5">
    <source>
        <dbReference type="EMBL" id="MBC2777413.1"/>
    </source>
</evidence>
<dbReference type="Pfam" id="PF02565">
    <property type="entry name" value="RecO_C"/>
    <property type="match status" value="1"/>
</dbReference>
<evidence type="ECO:0000256" key="3">
    <source>
        <dbReference type="ARBA" id="ARBA00023204"/>
    </source>
</evidence>
<keyword evidence="3" id="KW-0234">DNA repair</keyword>
<dbReference type="Gene3D" id="2.40.50.140">
    <property type="entry name" value="Nucleic acid-binding proteins"/>
    <property type="match status" value="1"/>
</dbReference>
<dbReference type="Pfam" id="PF11967">
    <property type="entry name" value="RecO_N"/>
    <property type="match status" value="1"/>
</dbReference>
<dbReference type="EMBL" id="JACJVJ010000001">
    <property type="protein sequence ID" value="MBC2777413.1"/>
    <property type="molecule type" value="Genomic_DNA"/>
</dbReference>
<reference evidence="5 6" key="1">
    <citation type="submission" date="2020-08" db="EMBL/GenBank/DDBJ databases">
        <title>Draft genome sequence of Parasphingopyxis sp. GrpM-11.</title>
        <authorList>
            <person name="Oh J."/>
            <person name="Roh D.-H."/>
        </authorList>
    </citation>
    <scope>NUCLEOTIDE SEQUENCE [LARGE SCALE GENOMIC DNA]</scope>
    <source>
        <strain evidence="5 6">GrpM-11</strain>
    </source>
</reference>
<proteinExistence type="predicted"/>
<feature type="domain" description="DNA replication/recombination mediator RecO N-terminal" evidence="4">
    <location>
        <begin position="1"/>
        <end position="76"/>
    </location>
</feature>
<sequence length="204" mass="22402">MQLRTRALVCAVRPHGEHGAIARLMTPENGLVAGYVRGGRSRRVRPVLLAGNVVEAEFRARTEEQLAGLTVELVTSRSGLYAEPLAASALDWVCALTAAVLPEGHDYPRIHDALDGVLSAIEAAPSARRWASVLVRYEVLILQELGFGLDPERMAIPEGGDDWSAIFEGLKLTGRFLARDLLDERRNDVMAARERLVERLKRAA</sequence>
<dbReference type="SUPFAM" id="SSF50249">
    <property type="entry name" value="Nucleic acid-binding proteins"/>
    <property type="match status" value="1"/>
</dbReference>